<keyword evidence="1" id="KW-0472">Membrane</keyword>
<feature type="transmembrane region" description="Helical" evidence="1">
    <location>
        <begin position="143"/>
        <end position="166"/>
    </location>
</feature>
<dbReference type="Proteomes" id="UP000306236">
    <property type="component" value="Unassembled WGS sequence"/>
</dbReference>
<keyword evidence="1" id="KW-1133">Transmembrane helix</keyword>
<dbReference type="EMBL" id="SSWX01000018">
    <property type="protein sequence ID" value="THJ32046.1"/>
    <property type="molecule type" value="Genomic_DNA"/>
</dbReference>
<evidence type="ECO:0000313" key="2">
    <source>
        <dbReference type="EMBL" id="THJ32046.1"/>
    </source>
</evidence>
<protein>
    <submittedName>
        <fullName evidence="2">Uncharacterized protein</fullName>
    </submittedName>
</protein>
<evidence type="ECO:0000313" key="3">
    <source>
        <dbReference type="Proteomes" id="UP000306236"/>
    </source>
</evidence>
<comment type="caution">
    <text evidence="2">The sequence shown here is derived from an EMBL/GenBank/DDBJ whole genome shotgun (WGS) entry which is preliminary data.</text>
</comment>
<reference evidence="2 3" key="1">
    <citation type="submission" date="2019-04" db="EMBL/GenBank/DDBJ databases">
        <title>Lampropedia sp YIM MLB12 draf genome.</title>
        <authorList>
            <person name="Wang Y.-X."/>
        </authorList>
    </citation>
    <scope>NUCLEOTIDE SEQUENCE [LARGE SCALE GENOMIC DNA]</scope>
    <source>
        <strain evidence="2 3">YIM MLB12</strain>
    </source>
</reference>
<dbReference type="NCBIfam" id="NF041730">
    <property type="entry name" value="XrtH_assoc"/>
    <property type="match status" value="1"/>
</dbReference>
<dbReference type="AlphaFoldDB" id="A0A4S5BQT4"/>
<keyword evidence="1" id="KW-0812">Transmembrane</keyword>
<name>A0A4S5BQT4_9BURK</name>
<sequence length="188" mass="20661">MYVNPWTSYPAGAIAGVALEVGAPTWIREARMIGPADASEDVAFGHLEVSTRIDVPVPGSGGQRAEMILDGDPSRYAYGLPIFLSLLLAARQRKMLGKAIAGYLVLLPFQAFTLAFFILLQILVSTNIDAAKLRLSAWQIEGIVYGFQFGTLVVPTLLPILIWLWLDRRFFVEVIAKSIAGPKRKRMA</sequence>
<feature type="transmembrane region" description="Helical" evidence="1">
    <location>
        <begin position="103"/>
        <end position="123"/>
    </location>
</feature>
<organism evidence="2 3">
    <name type="scientific">Lampropedia aestuarii</name>
    <dbReference type="NCBI Taxonomy" id="2562762"/>
    <lineage>
        <taxon>Bacteria</taxon>
        <taxon>Pseudomonadati</taxon>
        <taxon>Pseudomonadota</taxon>
        <taxon>Betaproteobacteria</taxon>
        <taxon>Burkholderiales</taxon>
        <taxon>Comamonadaceae</taxon>
        <taxon>Lampropedia</taxon>
    </lineage>
</organism>
<keyword evidence="3" id="KW-1185">Reference proteome</keyword>
<proteinExistence type="predicted"/>
<dbReference type="InterPro" id="IPR049823">
    <property type="entry name" value="XrtH_assoc"/>
</dbReference>
<accession>A0A4S5BQT4</accession>
<gene>
    <name evidence="2" type="ORF">E8K88_13460</name>
</gene>
<evidence type="ECO:0000256" key="1">
    <source>
        <dbReference type="SAM" id="Phobius"/>
    </source>
</evidence>
<dbReference type="OrthoDB" id="8901685at2"/>